<proteinExistence type="predicted"/>
<dbReference type="EMBL" id="BSOZ01000027">
    <property type="protein sequence ID" value="GLS04847.1"/>
    <property type="molecule type" value="Genomic_DNA"/>
</dbReference>
<accession>A0ABQ6BU37</accession>
<reference evidence="2" key="1">
    <citation type="journal article" date="2019" name="Int. J. Syst. Evol. Microbiol.">
        <title>The Global Catalogue of Microorganisms (GCM) 10K type strain sequencing project: providing services to taxonomists for standard genome sequencing and annotation.</title>
        <authorList>
            <consortium name="The Broad Institute Genomics Platform"/>
            <consortium name="The Broad Institute Genome Sequencing Center for Infectious Disease"/>
            <person name="Wu L."/>
            <person name="Ma J."/>
        </authorList>
    </citation>
    <scope>NUCLEOTIDE SEQUENCE [LARGE SCALE GENOMIC DNA]</scope>
    <source>
        <strain evidence="2">NBRC 104970</strain>
    </source>
</reference>
<evidence type="ECO:0000313" key="1">
    <source>
        <dbReference type="EMBL" id="GLS04847.1"/>
    </source>
</evidence>
<gene>
    <name evidence="1" type="ORF">GCM10007860_19950</name>
</gene>
<protein>
    <submittedName>
        <fullName evidence="1">Uncharacterized protein</fullName>
    </submittedName>
</protein>
<dbReference type="RefSeq" id="WP_018746199.1">
    <property type="nucleotide sequence ID" value="NZ_BSOZ01000027.1"/>
</dbReference>
<dbReference type="Proteomes" id="UP001156836">
    <property type="component" value="Unassembled WGS sequence"/>
</dbReference>
<organism evidence="1 2">
    <name type="scientific">Chitiniphilus shinanonensis</name>
    <dbReference type="NCBI Taxonomy" id="553088"/>
    <lineage>
        <taxon>Bacteria</taxon>
        <taxon>Pseudomonadati</taxon>
        <taxon>Pseudomonadota</taxon>
        <taxon>Betaproteobacteria</taxon>
        <taxon>Neisseriales</taxon>
        <taxon>Chitinibacteraceae</taxon>
        <taxon>Chitiniphilus</taxon>
    </lineage>
</organism>
<evidence type="ECO:0000313" key="2">
    <source>
        <dbReference type="Proteomes" id="UP001156836"/>
    </source>
</evidence>
<keyword evidence="2" id="KW-1185">Reference proteome</keyword>
<comment type="caution">
    <text evidence="1">The sequence shown here is derived from an EMBL/GenBank/DDBJ whole genome shotgun (WGS) entry which is preliminary data.</text>
</comment>
<name>A0ABQ6BU37_9NEIS</name>
<sequence>MSIDLNNIVDGAADAWEELTSTQTSRTGHAAARVASALANGVDSEVIALQMTKNSQKNNPDSPVTFTADEMPTIAKLHAANKTRSALTKQQTGALIREQGVADAEGDLGLAS</sequence>